<dbReference type="RefSeq" id="WP_184736415.1">
    <property type="nucleotide sequence ID" value="NZ_BMRW01000003.1"/>
</dbReference>
<accession>A0A7W7LED6</accession>
<sequence length="59" mass="6694">MIVREGEIIESGRRWMAGEASSDEYFSKVLQSAPIAPGRELVRSVRAWMLAVLRSRRTS</sequence>
<comment type="caution">
    <text evidence="1">The sequence shown here is derived from an EMBL/GenBank/DDBJ whole genome shotgun (WGS) entry which is preliminary data.</text>
</comment>
<organism evidence="1 2">
    <name type="scientific">Streptomyces netropsis</name>
    <name type="common">Streptoverticillium netropsis</name>
    <dbReference type="NCBI Taxonomy" id="55404"/>
    <lineage>
        <taxon>Bacteria</taxon>
        <taxon>Bacillati</taxon>
        <taxon>Actinomycetota</taxon>
        <taxon>Actinomycetes</taxon>
        <taxon>Kitasatosporales</taxon>
        <taxon>Streptomycetaceae</taxon>
        <taxon>Streptomyces</taxon>
    </lineage>
</organism>
<name>A0A7W7LED6_STRNE</name>
<protein>
    <submittedName>
        <fullName evidence="1">Uncharacterized protein</fullName>
    </submittedName>
</protein>
<keyword evidence="2" id="KW-1185">Reference proteome</keyword>
<dbReference type="Proteomes" id="UP000556436">
    <property type="component" value="Unassembled WGS sequence"/>
</dbReference>
<dbReference type="EMBL" id="JACHJG010000010">
    <property type="protein sequence ID" value="MBB4888660.1"/>
    <property type="molecule type" value="Genomic_DNA"/>
</dbReference>
<dbReference type="AlphaFoldDB" id="A0A7W7LED6"/>
<proteinExistence type="predicted"/>
<gene>
    <name evidence="1" type="ORF">FHS38_004731</name>
</gene>
<evidence type="ECO:0000313" key="2">
    <source>
        <dbReference type="Proteomes" id="UP000556436"/>
    </source>
</evidence>
<reference evidence="1 2" key="1">
    <citation type="submission" date="2020-08" db="EMBL/GenBank/DDBJ databases">
        <title>Genomic Encyclopedia of Type Strains, Phase III (KMG-III): the genomes of soil and plant-associated and newly described type strains.</title>
        <authorList>
            <person name="Whitman W."/>
        </authorList>
    </citation>
    <scope>NUCLEOTIDE SEQUENCE [LARGE SCALE GENOMIC DNA]</scope>
    <source>
        <strain evidence="1 2">CECT 3265</strain>
    </source>
</reference>
<evidence type="ECO:0000313" key="1">
    <source>
        <dbReference type="EMBL" id="MBB4888660.1"/>
    </source>
</evidence>